<comment type="similarity">
    <text evidence="1">Belongs to the helicase family.</text>
</comment>
<dbReference type="GO" id="GO:0005524">
    <property type="term" value="F:ATP binding"/>
    <property type="evidence" value="ECO:0007669"/>
    <property type="project" value="UniProtKB-KW"/>
</dbReference>
<dbReference type="GO" id="GO:0000723">
    <property type="term" value="P:telomere maintenance"/>
    <property type="evidence" value="ECO:0007669"/>
    <property type="project" value="InterPro"/>
</dbReference>
<dbReference type="GO" id="GO:0006281">
    <property type="term" value="P:DNA repair"/>
    <property type="evidence" value="ECO:0007669"/>
    <property type="project" value="UniProtKB-KW"/>
</dbReference>
<dbReference type="PANTHER" id="PTHR10492:SF92">
    <property type="entry name" value="ATP-DEPENDENT DNA HELICASE"/>
    <property type="match status" value="1"/>
</dbReference>
<protein>
    <recommendedName>
        <fullName evidence="1">ATP-dependent DNA helicase</fullName>
        <ecNumber evidence="1">5.6.2.3</ecNumber>
    </recommendedName>
</protein>
<evidence type="ECO:0000313" key="9">
    <source>
        <dbReference type="Proteomes" id="UP000251960"/>
    </source>
</evidence>
<dbReference type="EC" id="5.6.2.3" evidence="1"/>
<feature type="region of interest" description="Disordered" evidence="3">
    <location>
        <begin position="590"/>
        <end position="610"/>
    </location>
</feature>
<keyword evidence="1" id="KW-0067">ATP-binding</keyword>
<dbReference type="ExpressionAtlas" id="A0A3L6EA79">
    <property type="expression patterns" value="baseline and differential"/>
</dbReference>
<dbReference type="InterPro" id="IPR038765">
    <property type="entry name" value="Papain-like_cys_pep_sf"/>
</dbReference>
<dbReference type="EMBL" id="NCVQ01000007">
    <property type="protein sequence ID" value="PWZ16811.1"/>
    <property type="molecule type" value="Genomic_DNA"/>
</dbReference>
<feature type="region of interest" description="Disordered" evidence="3">
    <location>
        <begin position="333"/>
        <end position="383"/>
    </location>
</feature>
<dbReference type="Proteomes" id="UP000251960">
    <property type="component" value="Chromosome 6"/>
</dbReference>
<proteinExistence type="inferred from homology"/>
<dbReference type="PANTHER" id="PTHR10492">
    <property type="match status" value="1"/>
</dbReference>
<dbReference type="Pfam" id="PF14214">
    <property type="entry name" value="Helitron_like_N"/>
    <property type="match status" value="1"/>
</dbReference>
<dbReference type="CDD" id="cd18808">
    <property type="entry name" value="SF1_C_Upf1"/>
    <property type="match status" value="1"/>
</dbReference>
<feature type="domain" description="DNA helicase Pif1-like 2B" evidence="7">
    <location>
        <begin position="1800"/>
        <end position="1846"/>
    </location>
</feature>
<evidence type="ECO:0000256" key="3">
    <source>
        <dbReference type="SAM" id="MobiDB-lite"/>
    </source>
</evidence>
<evidence type="ECO:0000259" key="7">
    <source>
        <dbReference type="Pfam" id="PF21530"/>
    </source>
</evidence>
<organism evidence="8 9">
    <name type="scientific">Zea mays</name>
    <name type="common">Maize</name>
    <dbReference type="NCBI Taxonomy" id="4577"/>
    <lineage>
        <taxon>Eukaryota</taxon>
        <taxon>Viridiplantae</taxon>
        <taxon>Streptophyta</taxon>
        <taxon>Embryophyta</taxon>
        <taxon>Tracheophyta</taxon>
        <taxon>Spermatophyta</taxon>
        <taxon>Magnoliopsida</taxon>
        <taxon>Liliopsida</taxon>
        <taxon>Poales</taxon>
        <taxon>Poaceae</taxon>
        <taxon>PACMAD clade</taxon>
        <taxon>Panicoideae</taxon>
        <taxon>Andropogonodae</taxon>
        <taxon>Andropogoneae</taxon>
        <taxon>Tripsacinae</taxon>
        <taxon>Zea</taxon>
    </lineage>
</organism>
<dbReference type="Pfam" id="PF13087">
    <property type="entry name" value="AAA_12"/>
    <property type="match status" value="1"/>
</dbReference>
<keyword evidence="1" id="KW-0233">DNA recombination</keyword>
<dbReference type="GO" id="GO:0016887">
    <property type="term" value="F:ATP hydrolysis activity"/>
    <property type="evidence" value="ECO:0007669"/>
    <property type="project" value="RHEA"/>
</dbReference>
<dbReference type="GO" id="GO:0043139">
    <property type="term" value="F:5'-3' DNA helicase activity"/>
    <property type="evidence" value="ECO:0007669"/>
    <property type="project" value="UniProtKB-EC"/>
</dbReference>
<keyword evidence="1" id="KW-0234">DNA repair</keyword>
<keyword evidence="1" id="KW-0547">Nucleotide-binding</keyword>
<keyword evidence="1" id="KW-0227">DNA damage</keyword>
<dbReference type="GO" id="GO:0006310">
    <property type="term" value="P:DNA recombination"/>
    <property type="evidence" value="ECO:0007669"/>
    <property type="project" value="UniProtKB-KW"/>
</dbReference>
<gene>
    <name evidence="8" type="primary">RAD54_2</name>
    <name evidence="8" type="ORF">Zm00014a_033178</name>
</gene>
<name>A0A3L6EA79_MAIZE</name>
<feature type="domain" description="DNA2/NAM7 helicase-like C-terminal" evidence="5">
    <location>
        <begin position="2488"/>
        <end position="2570"/>
    </location>
</feature>
<feature type="compositionally biased region" description="Polar residues" evidence="3">
    <location>
        <begin position="333"/>
        <end position="345"/>
    </location>
</feature>
<dbReference type="InterPro" id="IPR027417">
    <property type="entry name" value="P-loop_NTPase"/>
</dbReference>
<comment type="caution">
    <text evidence="8">The sequence shown here is derived from an EMBL/GenBank/DDBJ whole genome shotgun (WGS) entry which is preliminary data.</text>
</comment>
<feature type="region of interest" description="Disordered" evidence="3">
    <location>
        <begin position="2742"/>
        <end position="2761"/>
    </location>
</feature>
<evidence type="ECO:0000256" key="1">
    <source>
        <dbReference type="RuleBase" id="RU363044"/>
    </source>
</evidence>
<evidence type="ECO:0000259" key="4">
    <source>
        <dbReference type="Pfam" id="PF05970"/>
    </source>
</evidence>
<dbReference type="Gene3D" id="3.40.395.10">
    <property type="entry name" value="Adenoviral Proteinase, Chain A"/>
    <property type="match status" value="1"/>
</dbReference>
<dbReference type="InterPro" id="IPR027267">
    <property type="entry name" value="AH/BAR_dom_sf"/>
</dbReference>
<dbReference type="InterPro" id="IPR012340">
    <property type="entry name" value="NA-bd_OB-fold"/>
</dbReference>
<dbReference type="Gene3D" id="2.40.50.140">
    <property type="entry name" value="Nucleic acid-binding proteins"/>
    <property type="match status" value="2"/>
</dbReference>
<dbReference type="InterPro" id="IPR049163">
    <property type="entry name" value="Pif1-like_2B_dom"/>
</dbReference>
<evidence type="ECO:0000256" key="2">
    <source>
        <dbReference type="SAM" id="Coils"/>
    </source>
</evidence>
<feature type="region of interest" description="Disordered" evidence="3">
    <location>
        <begin position="283"/>
        <end position="304"/>
    </location>
</feature>
<dbReference type="InterPro" id="IPR047187">
    <property type="entry name" value="SF1_C_Upf1"/>
</dbReference>
<keyword evidence="2" id="KW-0175">Coiled coil</keyword>
<keyword evidence="1" id="KW-0347">Helicase</keyword>
<dbReference type="Gene3D" id="3.40.50.300">
    <property type="entry name" value="P-loop containing nucleotide triphosphate hydrolases"/>
    <property type="match status" value="2"/>
</dbReference>
<dbReference type="Pfam" id="PF21530">
    <property type="entry name" value="Pif1_2B_dom"/>
    <property type="match status" value="1"/>
</dbReference>
<feature type="coiled-coil region" evidence="2">
    <location>
        <begin position="2792"/>
        <end position="2819"/>
    </location>
</feature>
<dbReference type="SUPFAM" id="SSF54001">
    <property type="entry name" value="Cysteine proteinases"/>
    <property type="match status" value="1"/>
</dbReference>
<feature type="region of interest" description="Disordered" evidence="3">
    <location>
        <begin position="639"/>
        <end position="659"/>
    </location>
</feature>
<dbReference type="InterPro" id="IPR041679">
    <property type="entry name" value="DNA2/NAM7-like_C"/>
</dbReference>
<feature type="coiled-coil region" evidence="2">
    <location>
        <begin position="2848"/>
        <end position="2875"/>
    </location>
</feature>
<sequence>MEPVILNRDRAAMDRLKRMPMLFDDYREEDFYGLPRKYSIVARVEVKFPKEPRFRDRQHFIFYDINGAKIEAITYMYETVKHFDNLLHEKHVYKMHNVKFSLHPGEFNFRHLNGPMELCLDQQTIVEPYTVPIQMVPFPKQILLNLADITELPNRTLVDIMAIVVHLDTIHRTMWGPFRKIVIMDARGYLHIIKVWGDLLNKNALRWALAKEDYGIIIGTMFRRFRRQECLESSDHTAIHFNLFHHNTHHFGPDENGSKSLGPIVDAKERKRQRERERYAAMTVEQKNEKSRKRREVSQRNKGPLIQPEVYDHLGSVSLSDGCSTIDFTNFATQVPNNNTSPTDNFNERERQRHRERRAKMSVDQRNELNKKRRDARQQNKGQHMMSTVLGDGNENVNANQDDDSDWLHRNETFKADDVFTTRDLLTPGGVQETVGNTPNHNLERAAYFRERYKNLTPTEREFRRERVRLYNNTPKRKGSKIEYIRKRRALLADTLSQESIAMESPTYTPEVVHPATNAIEPDGSTVTPCDWVIPEIASNPFLPASTHTEDADSLHMSTRPLRHKQHVPRGERQAILARRNRQFEASISRNKATATEDTMGDAGEGDDRTQPHMTAKINNNVQCRNQCHDAIVGTNESASMTEQGSGVDHTQSKPRVISNDEDTDEDIEVDVSQDESIATDVSDPYDKVYNNIPEETHMLKTVPNCGYCTVKKFEYETPGFCCRGGKVELAPLETPPQLKRLWDSADSDARHFRDNIRFLNGHFSFTSLYCCLDSMTTNVRDYGIYMFRAQGMMYHNIKSFGRDGGAEHKHLELYFYDDDPTLEHWYRKCREEHQQKDKEVIRQIVDILRGNPYSEHLRTMGHVENLDDYRITLNLDQPLNQKTYNTPLTSEVAAVWIEGSEGRGQFSKSVMLHGKDSSSHCIRSYHGCYDALSYPLFFPRGELGWHANIPKVGVSMDEVDAYRATHRASNANDEDAGQTCTRVDSMLDGDIRGEKVGKRTVLSTSFIGGPRDMRHRYMDVMALVRKFGKPDIFLTMTCNPNWDEIRRELLPRQTPQDRPDLVVRVFHAKLQELKHRLTKQDILGKVRAYVYVVEFQKRGLPHAHFLLIMQRKYKLTCPEQYDLLISAEIPSNKYPELRKMVIKHMMHGPCGSLNPNCPCTKGHKSCKNHYPRPFSDTTLQGKDSYPIYRRRDDDRKEKVRGCELDNRWVVPYNPYLLRLFNCHINVEACGSIKAVKYLFKYIYKGHDRASVVMRDASKADDDVDEIKQYRDARWVTPPEALWRIYGFELSQISPPVMQLQLHLPNMHMVAFHERQMVERVVNRLGVDRSMLTAYFEANRLHDEARCILYHDFPEWYTWQSGKGKVWQRRKRDTGGQVGRIVSAHPAEGERYYLRVLLNHVTGAASYVDLRTVDGVTQPTFREAAERRGLLESDNILDECLTERALFQMPSSLRRLFATILVYCEPSDVAVLWQKHKDSMSEDYQHKSQNKTHVEQMVLIDIRNMLQSMGKDIKTFPLPPMIDTYDDAIGTAGEVYKEESIQPTVEDVALKDSLNEEQRAAYDKIMSAVDTDQGGLFFVDGPGGTGKTYLYRVLLATLRNQGKIAVATVTSGVAASIMPGGRTAHSRFKIPLTIDDGAVCSFTKQSGTTELLRKASLIIWDEASMTKRQAVEALDNSMRDIMGRPALPFGGKTIVFGGDFRQAVELRKQIVTATFIFLMMCVPYSGSDNDLDNLIDFAFPNLNKNMSDSTYITSRAILSTRNDWVDMINVKMIVRFQGEHMVYHSFDSAMDDPYNYYPPEFLNTLTPNGLPPHVLKLKIGCPVILLRNIDPAIGLCNGTRLVVRGFQRIALTQRLYWVNTLENGFSYRVYRCVPPMKRCSLSSSKESFCPARMESLFVGLSHNKPKKSVATAIVREVLSHDWLLLDYICTQGDLALIDFIKEISCEPRVEVVLIDDAFVERKWMECLFQPSAYLGDEVIDCYINLIKAQKHLKCRSGGRVHIENAFQFNFLKRDGDLEIKTEELYPIKDTAHICSAERRVLLYLDHDMIKGLQRQIDMISQRKELKDHRWPDLQVASWPLREIDMGYAKQTDSSSCGLFLLNYIEYWTGDELSDSFTQEKMAAILLSSDLNKRRGCLLYKNEKEVDSGSPSDVEILENPTDSNKRKLLHVLDDSEVVYEDEEGPITQADLQRWFVDDWDKRAPVKVSNDGCTNDFLMVGLSTKDMPVTKADSIDVLCDYIMAIEDDTTLERTWVRSFNPFKIEIYVKDLQNILTTTQDMILRCFDMAVRLLANKESRRPKEEIINNRKHDMDMRFWRMVGFGKLPKYHQDPTTEELAKTLDCWPSMNYYITGCRYVLMPWKFNGCHALFVIDHVKKHVTFIDFTPTQDWCKHMPYKRFAEAIIMASKKYKIAYSKKRSGWAEDIFKWEHTIQTGVPIDLRGFNTSYLVLQAMTMWGNDRRLKFVGIKSVYVWAGYNVFAFLSIVETLSTRSKLSIGVVCPYNAQVRAIQEKVGKACRRNDYFSVKVKSVDGFQGAEEDIIIISTVRSNGAGTVGFLSNLQRTNVALTRAKLGKTLHSTTLLYTLLCQGFDDKPMVKRAVIVTPTSLVSNWESEIIKWLKGRVQVLALCESTHADVLSRIESFLKPLSRLQLVVNYKLCVPRRVYLYFRFGFISEGVLDTEELAIVNNTFRKAQGSRLPGIIEETRRSGESTTSTLESETWAMESLETELFDNVRASIQRSLGKPDKLSGRPVAASTPPKATSNAPRVAVWSHFSFVLFHILHTFKNILVRGRAAVESEMEVLLKLRSEVEEQLQNVLSKKVEVSFKKSRIENLQKEFESDNSAVVQLQAWAEEEAKKAREHARALEEARNQWERQGIRVVVEGELKDDASAGVTWANAGKEHAVDESINRAEALLEKLKTMSGEMEVRSQGAVERVMQHVRSFIAILKQQAADARQWCTEFGACAASRANEVSAQVKGSVSAFGATLGDKSKRAMEECKDGLERISHRFKTD</sequence>
<feature type="domain" description="DNA helicase Pif1-like DEAD-box helicase" evidence="4">
    <location>
        <begin position="1554"/>
        <end position="1704"/>
    </location>
</feature>
<reference evidence="8 9" key="1">
    <citation type="journal article" date="2018" name="Nat. Genet.">
        <title>Extensive intraspecific gene order and gene structural variations between Mo17 and other maize genomes.</title>
        <authorList>
            <person name="Sun S."/>
            <person name="Zhou Y."/>
            <person name="Chen J."/>
            <person name="Shi J."/>
            <person name="Zhao H."/>
            <person name="Zhao H."/>
            <person name="Song W."/>
            <person name="Zhang M."/>
            <person name="Cui Y."/>
            <person name="Dong X."/>
            <person name="Liu H."/>
            <person name="Ma X."/>
            <person name="Jiao Y."/>
            <person name="Wang B."/>
            <person name="Wei X."/>
            <person name="Stein J.C."/>
            <person name="Glaubitz J.C."/>
            <person name="Lu F."/>
            <person name="Yu G."/>
            <person name="Liang C."/>
            <person name="Fengler K."/>
            <person name="Li B."/>
            <person name="Rafalski A."/>
            <person name="Schnable P.S."/>
            <person name="Ware D.H."/>
            <person name="Buckler E.S."/>
            <person name="Lai J."/>
        </authorList>
    </citation>
    <scope>NUCLEOTIDE SEQUENCE [LARGE SCALE GENOMIC DNA]</scope>
    <source>
        <strain evidence="9">cv. Missouri 17</strain>
        <tissue evidence="8">Seedling</tissue>
    </source>
</reference>
<feature type="domain" description="Helitron helicase-like" evidence="6">
    <location>
        <begin position="994"/>
        <end position="1108"/>
    </location>
</feature>
<keyword evidence="1" id="KW-0378">Hydrolase</keyword>
<evidence type="ECO:0000259" key="6">
    <source>
        <dbReference type="Pfam" id="PF14214"/>
    </source>
</evidence>
<evidence type="ECO:0000313" key="8">
    <source>
        <dbReference type="EMBL" id="PWZ16811.1"/>
    </source>
</evidence>
<dbReference type="InterPro" id="IPR025476">
    <property type="entry name" value="Helitron_helicase-like"/>
</dbReference>
<accession>A0A3L6EA79</accession>
<evidence type="ECO:0000259" key="5">
    <source>
        <dbReference type="Pfam" id="PF13087"/>
    </source>
</evidence>
<dbReference type="Gene3D" id="1.20.1270.60">
    <property type="entry name" value="Arfaptin homology (AH) domain/BAR domain"/>
    <property type="match status" value="1"/>
</dbReference>
<dbReference type="InterPro" id="IPR010285">
    <property type="entry name" value="DNA_helicase_pif1-like_DEAD"/>
</dbReference>
<feature type="compositionally biased region" description="Basic and acidic residues" evidence="3">
    <location>
        <begin position="346"/>
        <end position="370"/>
    </location>
</feature>
<dbReference type="Pfam" id="PF05970">
    <property type="entry name" value="PIF1"/>
    <property type="match status" value="1"/>
</dbReference>
<comment type="cofactor">
    <cofactor evidence="1">
        <name>Mg(2+)</name>
        <dbReference type="ChEBI" id="CHEBI:18420"/>
    </cofactor>
</comment>
<dbReference type="SUPFAM" id="SSF52540">
    <property type="entry name" value="P-loop containing nucleoside triphosphate hydrolases"/>
    <property type="match status" value="4"/>
</dbReference>
<comment type="catalytic activity">
    <reaction evidence="1">
        <text>ATP + H2O = ADP + phosphate + H(+)</text>
        <dbReference type="Rhea" id="RHEA:13065"/>
        <dbReference type="ChEBI" id="CHEBI:15377"/>
        <dbReference type="ChEBI" id="CHEBI:15378"/>
        <dbReference type="ChEBI" id="CHEBI:30616"/>
        <dbReference type="ChEBI" id="CHEBI:43474"/>
        <dbReference type="ChEBI" id="CHEBI:456216"/>
        <dbReference type="EC" id="5.6.2.3"/>
    </reaction>
</comment>